<evidence type="ECO:0000313" key="3">
    <source>
        <dbReference type="Proteomes" id="UP000615446"/>
    </source>
</evidence>
<proteinExistence type="predicted"/>
<comment type="caution">
    <text evidence="2">The sequence shown here is derived from an EMBL/GenBank/DDBJ whole genome shotgun (WGS) entry which is preliminary data.</text>
</comment>
<dbReference type="EMBL" id="BLAL01000229">
    <property type="protein sequence ID" value="GES94130.1"/>
    <property type="molecule type" value="Genomic_DNA"/>
</dbReference>
<dbReference type="Proteomes" id="UP000615446">
    <property type="component" value="Unassembled WGS sequence"/>
</dbReference>
<feature type="region of interest" description="Disordered" evidence="1">
    <location>
        <begin position="1"/>
        <end position="24"/>
    </location>
</feature>
<gene>
    <name evidence="2" type="ORF">RCL2_002086800</name>
</gene>
<dbReference type="AlphaFoldDB" id="A0A8H3QVI4"/>
<evidence type="ECO:0000256" key="1">
    <source>
        <dbReference type="SAM" id="MobiDB-lite"/>
    </source>
</evidence>
<protein>
    <submittedName>
        <fullName evidence="2">Uncharacterized protein</fullName>
    </submittedName>
</protein>
<organism evidence="2 3">
    <name type="scientific">Rhizophagus clarus</name>
    <dbReference type="NCBI Taxonomy" id="94130"/>
    <lineage>
        <taxon>Eukaryota</taxon>
        <taxon>Fungi</taxon>
        <taxon>Fungi incertae sedis</taxon>
        <taxon>Mucoromycota</taxon>
        <taxon>Glomeromycotina</taxon>
        <taxon>Glomeromycetes</taxon>
        <taxon>Glomerales</taxon>
        <taxon>Glomeraceae</taxon>
        <taxon>Rhizophagus</taxon>
    </lineage>
</organism>
<accession>A0A8H3QVI4</accession>
<name>A0A8H3QVI4_9GLOM</name>
<sequence length="105" mass="11557">MKFNHWKSFHPGFGSLKNASASNHDSSLELSEELETWADGIGADATFVSSSDSSKYTSGGMDAGATFLLFTTSDPINHVSWSLHVNMDRKRLPKLHNLIFEPLGE</sequence>
<reference evidence="2" key="1">
    <citation type="submission" date="2019-10" db="EMBL/GenBank/DDBJ databases">
        <title>Conservation and host-specific expression of non-tandemly repeated heterogenous ribosome RNA gene in arbuscular mycorrhizal fungi.</title>
        <authorList>
            <person name="Maeda T."/>
            <person name="Kobayashi Y."/>
            <person name="Nakagawa T."/>
            <person name="Ezawa T."/>
            <person name="Yamaguchi K."/>
            <person name="Bino T."/>
            <person name="Nishimoto Y."/>
            <person name="Shigenobu S."/>
            <person name="Kawaguchi M."/>
        </authorList>
    </citation>
    <scope>NUCLEOTIDE SEQUENCE</scope>
    <source>
        <strain evidence="2">HR1</strain>
    </source>
</reference>
<evidence type="ECO:0000313" key="2">
    <source>
        <dbReference type="EMBL" id="GES94130.1"/>
    </source>
</evidence>